<evidence type="ECO:0000256" key="2">
    <source>
        <dbReference type="SAM" id="MobiDB-lite"/>
    </source>
</evidence>
<dbReference type="AlphaFoldDB" id="A0A1X7R0S3"/>
<feature type="region of interest" description="Disordered" evidence="2">
    <location>
        <begin position="519"/>
        <end position="543"/>
    </location>
</feature>
<gene>
    <name evidence="3" type="ORF">KASA_0P01672G</name>
</gene>
<feature type="compositionally biased region" description="Polar residues" evidence="2">
    <location>
        <begin position="521"/>
        <end position="536"/>
    </location>
</feature>
<keyword evidence="1" id="KW-0175">Coiled coil</keyword>
<keyword evidence="4" id="KW-1185">Reference proteome</keyword>
<dbReference type="OrthoDB" id="4068271at2759"/>
<accession>A0A1X7R0S3</accession>
<sequence length="543" mass="60690">MANSSPPFSNSAEIIGLAPTVPRQRQDKVSKYAKYDDILGSSKHLTMKKKKNRVETFEKSTIHSMVELINILIAKKNSNNLSFHIRATIPFSSFDLPFHPTPDAVDALYDKIRENIYDACGIALVLNHTDRAKDNVTRSKRYICRQDSRGDVSKNGRGSILKQYHCGSRFIFKYKDRYAFVELDLIHRVNHNVNIPVPTLTKAEFTKKDNITNNRNNETKVNELLPGKMSTAPVTAQFLPGTETNNIGPMIATPAMTGMSPVIGYQPAMTYPYPNVPIPIYYQNSTPTTATNMQTYNPQAPYYPNEHYLQPIYNSTNNGNPLPSVHANFQQQQQQPLLNQIPQYQKIRTPPQSAPATIVPYQLQQAPILPSVSNINGTAQYAPNTVVSMELAPTMAPTINQPRILPSFDEGFNKPAVLRGSLTNSPTCGLNSPQPASVESNQENIDKLKKTIEAFQTLKEKNEELGEDDVFWFKSYVNDMRESLLKLGNGDPDKIKCVLSETSFLKSIGDIESIMRELSGNPKTETNASTTDSNALVENDDKK</sequence>
<evidence type="ECO:0000256" key="1">
    <source>
        <dbReference type="SAM" id="Coils"/>
    </source>
</evidence>
<feature type="coiled-coil region" evidence="1">
    <location>
        <begin position="438"/>
        <end position="468"/>
    </location>
</feature>
<protein>
    <submittedName>
        <fullName evidence="3">Uncharacterized protein</fullName>
    </submittedName>
</protein>
<reference evidence="3 4" key="1">
    <citation type="submission" date="2017-04" db="EMBL/GenBank/DDBJ databases">
        <authorList>
            <person name="Afonso C.L."/>
            <person name="Miller P.J."/>
            <person name="Scott M.A."/>
            <person name="Spackman E."/>
            <person name="Goraichik I."/>
            <person name="Dimitrov K.M."/>
            <person name="Suarez D.L."/>
            <person name="Swayne D.E."/>
        </authorList>
    </citation>
    <scope>NUCLEOTIDE SEQUENCE [LARGE SCALE GENOMIC DNA]</scope>
</reference>
<name>A0A1X7R0S3_9SACH</name>
<organism evidence="3 4">
    <name type="scientific">Maudiozyma saulgeensis</name>
    <dbReference type="NCBI Taxonomy" id="1789683"/>
    <lineage>
        <taxon>Eukaryota</taxon>
        <taxon>Fungi</taxon>
        <taxon>Dikarya</taxon>
        <taxon>Ascomycota</taxon>
        <taxon>Saccharomycotina</taxon>
        <taxon>Saccharomycetes</taxon>
        <taxon>Saccharomycetales</taxon>
        <taxon>Saccharomycetaceae</taxon>
        <taxon>Maudiozyma</taxon>
    </lineage>
</organism>
<dbReference type="Proteomes" id="UP000196158">
    <property type="component" value="Unassembled WGS sequence"/>
</dbReference>
<evidence type="ECO:0000313" key="4">
    <source>
        <dbReference type="Proteomes" id="UP000196158"/>
    </source>
</evidence>
<proteinExistence type="predicted"/>
<evidence type="ECO:0000313" key="3">
    <source>
        <dbReference type="EMBL" id="SMN19030.1"/>
    </source>
</evidence>
<dbReference type="EMBL" id="FXLY01000003">
    <property type="protein sequence ID" value="SMN19030.1"/>
    <property type="molecule type" value="Genomic_DNA"/>
</dbReference>